<organism evidence="3 4">
    <name type="scientific">Arsenicibacter rosenii</name>
    <dbReference type="NCBI Taxonomy" id="1750698"/>
    <lineage>
        <taxon>Bacteria</taxon>
        <taxon>Pseudomonadati</taxon>
        <taxon>Bacteroidota</taxon>
        <taxon>Cytophagia</taxon>
        <taxon>Cytophagales</taxon>
        <taxon>Spirosomataceae</taxon>
        <taxon>Arsenicibacter</taxon>
    </lineage>
</organism>
<evidence type="ECO:0000313" key="4">
    <source>
        <dbReference type="Proteomes" id="UP000181790"/>
    </source>
</evidence>
<dbReference type="GO" id="GO:0016020">
    <property type="term" value="C:membrane"/>
    <property type="evidence" value="ECO:0007669"/>
    <property type="project" value="InterPro"/>
</dbReference>
<accession>A0A1S2VEA1</accession>
<dbReference type="GO" id="GO:0000155">
    <property type="term" value="F:phosphorelay sensor kinase activity"/>
    <property type="evidence" value="ECO:0007669"/>
    <property type="project" value="InterPro"/>
</dbReference>
<proteinExistence type="predicted"/>
<dbReference type="Pfam" id="PF06580">
    <property type="entry name" value="His_kinase"/>
    <property type="match status" value="1"/>
</dbReference>
<evidence type="ECO:0000259" key="2">
    <source>
        <dbReference type="Pfam" id="PF06580"/>
    </source>
</evidence>
<dbReference type="EMBL" id="MORL01000026">
    <property type="protein sequence ID" value="OIN56238.1"/>
    <property type="molecule type" value="Genomic_DNA"/>
</dbReference>
<dbReference type="Gene3D" id="3.30.565.10">
    <property type="entry name" value="Histidine kinase-like ATPase, C-terminal domain"/>
    <property type="match status" value="1"/>
</dbReference>
<keyword evidence="4" id="KW-1185">Reference proteome</keyword>
<reference evidence="3 4" key="1">
    <citation type="submission" date="2016-10" db="EMBL/GenBank/DDBJ databases">
        <title>Arsenicibacter rosenii gen. nov., sp. nov., an efficient arsenic-methylating bacterium isolated from an arsenic-contaminated paddy soil.</title>
        <authorList>
            <person name="Huang K."/>
        </authorList>
    </citation>
    <scope>NUCLEOTIDE SEQUENCE [LARGE SCALE GENOMIC DNA]</scope>
    <source>
        <strain evidence="3 4">SM-1</strain>
    </source>
</reference>
<evidence type="ECO:0000256" key="1">
    <source>
        <dbReference type="SAM" id="Phobius"/>
    </source>
</evidence>
<feature type="domain" description="Signal transduction histidine kinase internal region" evidence="2">
    <location>
        <begin position="114"/>
        <end position="193"/>
    </location>
</feature>
<dbReference type="PANTHER" id="PTHR34220:SF7">
    <property type="entry name" value="SENSOR HISTIDINE KINASE YPDA"/>
    <property type="match status" value="1"/>
</dbReference>
<dbReference type="InterPro" id="IPR010559">
    <property type="entry name" value="Sig_transdc_His_kin_internal"/>
</dbReference>
<feature type="transmembrane region" description="Helical" evidence="1">
    <location>
        <begin position="6"/>
        <end position="24"/>
    </location>
</feature>
<dbReference type="AlphaFoldDB" id="A0A1S2VEA1"/>
<comment type="caution">
    <text evidence="3">The sequence shown here is derived from an EMBL/GenBank/DDBJ whole genome shotgun (WGS) entry which is preliminary data.</text>
</comment>
<dbReference type="PANTHER" id="PTHR34220">
    <property type="entry name" value="SENSOR HISTIDINE KINASE YPDA"/>
    <property type="match status" value="1"/>
</dbReference>
<dbReference type="SUPFAM" id="SSF55874">
    <property type="entry name" value="ATPase domain of HSP90 chaperone/DNA topoisomerase II/histidine kinase"/>
    <property type="match status" value="1"/>
</dbReference>
<keyword evidence="1" id="KW-0812">Transmembrane</keyword>
<dbReference type="InterPro" id="IPR036890">
    <property type="entry name" value="HATPase_C_sf"/>
</dbReference>
<evidence type="ECO:0000313" key="3">
    <source>
        <dbReference type="EMBL" id="OIN56238.1"/>
    </source>
</evidence>
<keyword evidence="1" id="KW-0472">Membrane</keyword>
<feature type="transmembrane region" description="Helical" evidence="1">
    <location>
        <begin position="36"/>
        <end position="59"/>
    </location>
</feature>
<keyword evidence="1" id="KW-1133">Transmembrane helix</keyword>
<dbReference type="InterPro" id="IPR050640">
    <property type="entry name" value="Bact_2-comp_sensor_kinase"/>
</dbReference>
<gene>
    <name evidence="3" type="ORF">BLX24_25925</name>
</gene>
<feature type="transmembrane region" description="Helical" evidence="1">
    <location>
        <begin position="65"/>
        <end position="91"/>
    </location>
</feature>
<protein>
    <recommendedName>
        <fullName evidence="2">Signal transduction histidine kinase internal region domain-containing protein</fullName>
    </recommendedName>
</protein>
<dbReference type="Proteomes" id="UP000181790">
    <property type="component" value="Unassembled WGS sequence"/>
</dbReference>
<name>A0A1S2VEA1_9BACT</name>
<sequence length="299" mass="34317">MFFVLRFLFYSAFAFFFIEFNRWGLTRRPMQGALQLIGWLTVNMLLYGVIIGLFVVLVMKTLPNYPVLVAFTAYFRGFFIWLVALLIGYFLNVLDQNRTMLAENERLKQQTIQAQFNALRDQLNPHFLFNSLNTLSSLIREHSELSQPFVQKLSQVLRYSLQVQQQKLVPIAEERQFTAAFAFLLHMRFGEQLRIIDELPDNPPWLIPPMTLQLLIENAVKHNVISRARPLTILMQSDDAGGVIRVSNPYQPKAEPTDGTGTGLANLDTRIKLLTGQSIRIACQHDTFTVSLPIILKQA</sequence>